<dbReference type="SUPFAM" id="SSF53383">
    <property type="entry name" value="PLP-dependent transferases"/>
    <property type="match status" value="1"/>
</dbReference>
<comment type="cofactor">
    <cofactor evidence="1">
        <name>pyridoxal 5'-phosphate</name>
        <dbReference type="ChEBI" id="CHEBI:597326"/>
    </cofactor>
</comment>
<keyword evidence="5" id="KW-0663">Pyridoxal phosphate</keyword>
<evidence type="ECO:0000256" key="3">
    <source>
        <dbReference type="ARBA" id="ARBA00012239"/>
    </source>
</evidence>
<feature type="compositionally biased region" description="Low complexity" evidence="7">
    <location>
        <begin position="1"/>
        <end position="16"/>
    </location>
</feature>
<dbReference type="Gene3D" id="3.90.1150.10">
    <property type="entry name" value="Aspartate Aminotransferase, domain 1"/>
    <property type="match status" value="1"/>
</dbReference>
<keyword evidence="4" id="KW-0808">Transferase</keyword>
<dbReference type="Pfam" id="PF00266">
    <property type="entry name" value="Aminotran_5"/>
    <property type="match status" value="1"/>
</dbReference>
<dbReference type="NCBIfam" id="TIGR01979">
    <property type="entry name" value="sufS"/>
    <property type="match status" value="1"/>
</dbReference>
<dbReference type="GO" id="GO:0031071">
    <property type="term" value="F:cysteine desulfurase activity"/>
    <property type="evidence" value="ECO:0007669"/>
    <property type="project" value="UniProtKB-EC"/>
</dbReference>
<reference evidence="9 10" key="1">
    <citation type="submission" date="2018-02" db="EMBL/GenBank/DDBJ databases">
        <title>Genome sequencing of Solimonas sp. HR-BB.</title>
        <authorList>
            <person name="Lee Y."/>
            <person name="Jeon C.O."/>
        </authorList>
    </citation>
    <scope>NUCLEOTIDE SEQUENCE [LARGE SCALE GENOMIC DNA]</scope>
    <source>
        <strain evidence="9 10">HR-BB</strain>
    </source>
</reference>
<dbReference type="InterPro" id="IPR015424">
    <property type="entry name" value="PyrdxlP-dep_Trfase"/>
</dbReference>
<dbReference type="EC" id="2.8.1.7" evidence="3"/>
<dbReference type="PANTHER" id="PTHR43586:SF8">
    <property type="entry name" value="CYSTEINE DESULFURASE 1, CHLOROPLASTIC"/>
    <property type="match status" value="1"/>
</dbReference>
<dbReference type="PANTHER" id="PTHR43586">
    <property type="entry name" value="CYSTEINE DESULFURASE"/>
    <property type="match status" value="1"/>
</dbReference>
<evidence type="ECO:0000256" key="2">
    <source>
        <dbReference type="ARBA" id="ARBA00010447"/>
    </source>
</evidence>
<gene>
    <name evidence="9" type="ORF">C3942_19235</name>
</gene>
<dbReference type="OrthoDB" id="9808002at2"/>
<evidence type="ECO:0000259" key="8">
    <source>
        <dbReference type="Pfam" id="PF00266"/>
    </source>
</evidence>
<comment type="caution">
    <text evidence="9">The sequence shown here is derived from an EMBL/GenBank/DDBJ whole genome shotgun (WGS) entry which is preliminary data.</text>
</comment>
<evidence type="ECO:0000256" key="7">
    <source>
        <dbReference type="SAM" id="MobiDB-lite"/>
    </source>
</evidence>
<evidence type="ECO:0000256" key="4">
    <source>
        <dbReference type="ARBA" id="ARBA00022679"/>
    </source>
</evidence>
<comment type="catalytic activity">
    <reaction evidence="6">
        <text>(sulfur carrier)-H + L-cysteine = (sulfur carrier)-SH + L-alanine</text>
        <dbReference type="Rhea" id="RHEA:43892"/>
        <dbReference type="Rhea" id="RHEA-COMP:14737"/>
        <dbReference type="Rhea" id="RHEA-COMP:14739"/>
        <dbReference type="ChEBI" id="CHEBI:29917"/>
        <dbReference type="ChEBI" id="CHEBI:35235"/>
        <dbReference type="ChEBI" id="CHEBI:57972"/>
        <dbReference type="ChEBI" id="CHEBI:64428"/>
        <dbReference type="EC" id="2.8.1.7"/>
    </reaction>
</comment>
<dbReference type="GO" id="GO:0006534">
    <property type="term" value="P:cysteine metabolic process"/>
    <property type="evidence" value="ECO:0007669"/>
    <property type="project" value="InterPro"/>
</dbReference>
<dbReference type="AlphaFoldDB" id="A0A2S5TBH9"/>
<evidence type="ECO:0000313" key="9">
    <source>
        <dbReference type="EMBL" id="PPE72306.1"/>
    </source>
</evidence>
<comment type="similarity">
    <text evidence="2">Belongs to the class-V pyridoxal-phosphate-dependent aminotransferase family. Csd subfamily.</text>
</comment>
<accession>A0A2S5TBH9</accession>
<evidence type="ECO:0000256" key="5">
    <source>
        <dbReference type="ARBA" id="ARBA00022898"/>
    </source>
</evidence>
<feature type="region of interest" description="Disordered" evidence="7">
    <location>
        <begin position="1"/>
        <end position="34"/>
    </location>
</feature>
<evidence type="ECO:0000256" key="6">
    <source>
        <dbReference type="ARBA" id="ARBA00050776"/>
    </source>
</evidence>
<dbReference type="CDD" id="cd06453">
    <property type="entry name" value="SufS_like"/>
    <property type="match status" value="1"/>
</dbReference>
<dbReference type="Proteomes" id="UP000238220">
    <property type="component" value="Unassembled WGS sequence"/>
</dbReference>
<name>A0A2S5TBH9_9GAMM</name>
<evidence type="ECO:0000313" key="10">
    <source>
        <dbReference type="Proteomes" id="UP000238220"/>
    </source>
</evidence>
<feature type="domain" description="Aminotransferase class V" evidence="8">
    <location>
        <begin position="65"/>
        <end position="428"/>
    </location>
</feature>
<dbReference type="InterPro" id="IPR010970">
    <property type="entry name" value="Cys_dSase_SufS"/>
</dbReference>
<dbReference type="EMBL" id="PSNW01000014">
    <property type="protein sequence ID" value="PPE72306.1"/>
    <property type="molecule type" value="Genomic_DNA"/>
</dbReference>
<dbReference type="GO" id="GO:0030170">
    <property type="term" value="F:pyridoxal phosphate binding"/>
    <property type="evidence" value="ECO:0007669"/>
    <property type="project" value="InterPro"/>
</dbReference>
<keyword evidence="10" id="KW-1185">Reference proteome</keyword>
<dbReference type="InterPro" id="IPR015421">
    <property type="entry name" value="PyrdxlP-dep_Trfase_major"/>
</dbReference>
<sequence>MDLCPRGAAAHPPGGRARPRYPAPAAPAAEQRAAGGPAVSGYDLARVRAEFPILRETVRGKRLAYLDNAATTQKPESVLRAMDGYYRSSNANVHRAVHELAERATGLYEGARDRIARWFKASREEIVFTRGTTEAINLVARSFLAPRLQPGDEVLLTGMEHHSNIVPWQLAGAKTVAAPVNDAGELVFEEWLKRIGPRTRLISVVHVSNSLGTVNPVEDIVREARARGIPVLVDGAQAIAHLPVDFPALGADFYVCSAHKAYGPTGFGCLVAKREHLEAMPPWHGGGDMIRTVAFEGSTWNEVPYKFEAGTPDMAGAIGFAAALDWIESAGLQAIAAHEHALLEYATPRVAAVPGLRLVGTARNKGGILSFVMQGAHPHDIGSILDQEGVAIRTGHHCTMPLMERFAVPATARASLAAYNGEDDVDQLVAALHKVVRLFG</sequence>
<dbReference type="InterPro" id="IPR015422">
    <property type="entry name" value="PyrdxlP-dep_Trfase_small"/>
</dbReference>
<protein>
    <recommendedName>
        <fullName evidence="3">cysteine desulfurase</fullName>
        <ecNumber evidence="3">2.8.1.7</ecNumber>
    </recommendedName>
</protein>
<dbReference type="InterPro" id="IPR000192">
    <property type="entry name" value="Aminotrans_V_dom"/>
</dbReference>
<evidence type="ECO:0000256" key="1">
    <source>
        <dbReference type="ARBA" id="ARBA00001933"/>
    </source>
</evidence>
<proteinExistence type="inferred from homology"/>
<organism evidence="9 10">
    <name type="scientific">Solimonas fluminis</name>
    <dbReference type="NCBI Taxonomy" id="2086571"/>
    <lineage>
        <taxon>Bacteria</taxon>
        <taxon>Pseudomonadati</taxon>
        <taxon>Pseudomonadota</taxon>
        <taxon>Gammaproteobacteria</taxon>
        <taxon>Nevskiales</taxon>
        <taxon>Nevskiaceae</taxon>
        <taxon>Solimonas</taxon>
    </lineage>
</organism>
<dbReference type="Gene3D" id="3.40.640.10">
    <property type="entry name" value="Type I PLP-dependent aspartate aminotransferase-like (Major domain)"/>
    <property type="match status" value="1"/>
</dbReference>